<proteinExistence type="predicted"/>
<reference evidence="2" key="1">
    <citation type="submission" date="2024-07" db="EMBL/GenBank/DDBJ databases">
        <title>Two chromosome-level genome assemblies of Korean endemic species Abeliophyllum distichum and Forsythia ovata (Oleaceae).</title>
        <authorList>
            <person name="Jang H."/>
        </authorList>
    </citation>
    <scope>NUCLEOTIDE SEQUENCE [LARGE SCALE GENOMIC DNA]</scope>
</reference>
<evidence type="ECO:0000313" key="2">
    <source>
        <dbReference type="Proteomes" id="UP001604336"/>
    </source>
</evidence>
<keyword evidence="2" id="KW-1185">Reference proteome</keyword>
<name>A0ABD1V6D8_9LAMI</name>
<accession>A0ABD1V6D8</accession>
<dbReference type="AlphaFoldDB" id="A0ABD1V6D8"/>
<gene>
    <name evidence="1" type="ORF">Adt_06097</name>
</gene>
<organism evidence="1 2">
    <name type="scientific">Abeliophyllum distichum</name>
    <dbReference type="NCBI Taxonomy" id="126358"/>
    <lineage>
        <taxon>Eukaryota</taxon>
        <taxon>Viridiplantae</taxon>
        <taxon>Streptophyta</taxon>
        <taxon>Embryophyta</taxon>
        <taxon>Tracheophyta</taxon>
        <taxon>Spermatophyta</taxon>
        <taxon>Magnoliopsida</taxon>
        <taxon>eudicotyledons</taxon>
        <taxon>Gunneridae</taxon>
        <taxon>Pentapetalae</taxon>
        <taxon>asterids</taxon>
        <taxon>lamiids</taxon>
        <taxon>Lamiales</taxon>
        <taxon>Oleaceae</taxon>
        <taxon>Forsythieae</taxon>
        <taxon>Abeliophyllum</taxon>
    </lineage>
</organism>
<protein>
    <submittedName>
        <fullName evidence="1">Uncharacterized protein</fullName>
    </submittedName>
</protein>
<dbReference type="Proteomes" id="UP001604336">
    <property type="component" value="Unassembled WGS sequence"/>
</dbReference>
<evidence type="ECO:0000313" key="1">
    <source>
        <dbReference type="EMBL" id="KAL2532746.1"/>
    </source>
</evidence>
<comment type="caution">
    <text evidence="1">The sequence shown here is derived from an EMBL/GenBank/DDBJ whole genome shotgun (WGS) entry which is preliminary data.</text>
</comment>
<sequence length="109" mass="12613">MDLPKIASPQKEIVHLAITIEEEPLASHTFIEFLVVDRRSAYDGVLGWPALKEVWAVTSIHHLCMMFFTERGIAMVKGNQPKARKCYRNALQKIEKKEFNMKFLEPKKV</sequence>
<dbReference type="EMBL" id="JBFOLK010000002">
    <property type="protein sequence ID" value="KAL2532746.1"/>
    <property type="molecule type" value="Genomic_DNA"/>
</dbReference>